<feature type="region of interest" description="Disordered" evidence="10">
    <location>
        <begin position="1246"/>
        <end position="1290"/>
    </location>
</feature>
<feature type="compositionally biased region" description="Basic and acidic residues" evidence="10">
    <location>
        <begin position="202"/>
        <end position="220"/>
    </location>
</feature>
<evidence type="ECO:0000256" key="3">
    <source>
        <dbReference type="ARBA" id="ARBA00022737"/>
    </source>
</evidence>
<evidence type="ECO:0000256" key="5">
    <source>
        <dbReference type="ARBA" id="ARBA00022833"/>
    </source>
</evidence>
<dbReference type="PANTHER" id="PTHR45888">
    <property type="entry name" value="HL01030P-RELATED"/>
    <property type="match status" value="1"/>
</dbReference>
<feature type="compositionally biased region" description="Basic and acidic residues" evidence="10">
    <location>
        <begin position="882"/>
        <end position="902"/>
    </location>
</feature>
<feature type="compositionally biased region" description="Basic and acidic residues" evidence="10">
    <location>
        <begin position="120"/>
        <end position="191"/>
    </location>
</feature>
<feature type="region of interest" description="Disordered" evidence="10">
    <location>
        <begin position="1562"/>
        <end position="1637"/>
    </location>
</feature>
<feature type="compositionally biased region" description="Basic and acidic residues" evidence="10">
    <location>
        <begin position="2158"/>
        <end position="2169"/>
    </location>
</feature>
<evidence type="ECO:0000256" key="9">
    <source>
        <dbReference type="PROSITE-ProRule" id="PRU00146"/>
    </source>
</evidence>
<dbReference type="GO" id="GO:0008270">
    <property type="term" value="F:zinc ion binding"/>
    <property type="evidence" value="ECO:0007669"/>
    <property type="project" value="UniProtKB-KW"/>
</dbReference>
<comment type="subcellular location">
    <subcellularLocation>
        <location evidence="1">Nucleus</location>
    </subcellularLocation>
</comment>
<feature type="compositionally biased region" description="Low complexity" evidence="10">
    <location>
        <begin position="1427"/>
        <end position="1437"/>
    </location>
</feature>
<feature type="region of interest" description="Disordered" evidence="10">
    <location>
        <begin position="120"/>
        <end position="314"/>
    </location>
</feature>
<feature type="compositionally biased region" description="Acidic residues" evidence="10">
    <location>
        <begin position="1125"/>
        <end position="1134"/>
    </location>
</feature>
<keyword evidence="7" id="KW-0804">Transcription</keyword>
<dbReference type="SUPFAM" id="SSF57903">
    <property type="entry name" value="FYVE/PHD zinc finger"/>
    <property type="match status" value="2"/>
</dbReference>
<dbReference type="InterPro" id="IPR013083">
    <property type="entry name" value="Znf_RING/FYVE/PHD"/>
</dbReference>
<proteinExistence type="predicted"/>
<feature type="compositionally biased region" description="Gly residues" evidence="10">
    <location>
        <begin position="1438"/>
        <end position="1448"/>
    </location>
</feature>
<dbReference type="GO" id="GO:0005634">
    <property type="term" value="C:nucleus"/>
    <property type="evidence" value="ECO:0007669"/>
    <property type="project" value="UniProtKB-SubCell"/>
</dbReference>
<feature type="compositionally biased region" description="Basic and acidic residues" evidence="10">
    <location>
        <begin position="586"/>
        <end position="603"/>
    </location>
</feature>
<dbReference type="PANTHER" id="PTHR45888:SF4">
    <property type="entry name" value="PHD FINGER PROTEIN 10"/>
    <property type="match status" value="1"/>
</dbReference>
<feature type="compositionally biased region" description="Polar residues" evidence="10">
    <location>
        <begin position="707"/>
        <end position="721"/>
    </location>
</feature>
<feature type="compositionally biased region" description="Basic and acidic residues" evidence="10">
    <location>
        <begin position="726"/>
        <end position="777"/>
    </location>
</feature>
<reference evidence="12 13" key="1">
    <citation type="journal article" date="2017" name="Gigascience">
        <title>Genome sequence of the small brown planthopper, Laodelphax striatellus.</title>
        <authorList>
            <person name="Zhu J."/>
            <person name="Jiang F."/>
            <person name="Wang X."/>
            <person name="Yang P."/>
            <person name="Bao Y."/>
            <person name="Zhao W."/>
            <person name="Wang W."/>
            <person name="Lu H."/>
            <person name="Wang Q."/>
            <person name="Cui N."/>
            <person name="Li J."/>
            <person name="Chen X."/>
            <person name="Luo L."/>
            <person name="Yu J."/>
            <person name="Kang L."/>
            <person name="Cui F."/>
        </authorList>
    </citation>
    <scope>NUCLEOTIDE SEQUENCE [LARGE SCALE GENOMIC DNA]</scope>
    <source>
        <strain evidence="12">Lst14</strain>
    </source>
</reference>
<keyword evidence="4 9" id="KW-0863">Zinc-finger</keyword>
<feature type="compositionally biased region" description="Basic and acidic residues" evidence="10">
    <location>
        <begin position="1256"/>
        <end position="1275"/>
    </location>
</feature>
<feature type="region of interest" description="Disordered" evidence="10">
    <location>
        <begin position="482"/>
        <end position="511"/>
    </location>
</feature>
<feature type="compositionally biased region" description="Basic and acidic residues" evidence="10">
    <location>
        <begin position="964"/>
        <end position="975"/>
    </location>
</feature>
<evidence type="ECO:0000256" key="1">
    <source>
        <dbReference type="ARBA" id="ARBA00004123"/>
    </source>
</evidence>
<feature type="compositionally biased region" description="Low complexity" evidence="10">
    <location>
        <begin position="2126"/>
        <end position="2152"/>
    </location>
</feature>
<feature type="region of interest" description="Disordered" evidence="10">
    <location>
        <begin position="579"/>
        <end position="667"/>
    </location>
</feature>
<feature type="region of interest" description="Disordered" evidence="10">
    <location>
        <begin position="389"/>
        <end position="420"/>
    </location>
</feature>
<dbReference type="SMART" id="SM00249">
    <property type="entry name" value="PHD"/>
    <property type="match status" value="3"/>
</dbReference>
<organism evidence="12 13">
    <name type="scientific">Laodelphax striatellus</name>
    <name type="common">Small brown planthopper</name>
    <name type="synonym">Delphax striatella</name>
    <dbReference type="NCBI Taxonomy" id="195883"/>
    <lineage>
        <taxon>Eukaryota</taxon>
        <taxon>Metazoa</taxon>
        <taxon>Ecdysozoa</taxon>
        <taxon>Arthropoda</taxon>
        <taxon>Hexapoda</taxon>
        <taxon>Insecta</taxon>
        <taxon>Pterygota</taxon>
        <taxon>Neoptera</taxon>
        <taxon>Paraneoptera</taxon>
        <taxon>Hemiptera</taxon>
        <taxon>Auchenorrhyncha</taxon>
        <taxon>Fulgoroidea</taxon>
        <taxon>Delphacidae</taxon>
        <taxon>Criomorphinae</taxon>
        <taxon>Laodelphax</taxon>
    </lineage>
</organism>
<feature type="region of interest" description="Disordered" evidence="10">
    <location>
        <begin position="1720"/>
        <end position="1739"/>
    </location>
</feature>
<keyword evidence="5" id="KW-0862">Zinc</keyword>
<feature type="domain" description="PHD-type" evidence="11">
    <location>
        <begin position="2320"/>
        <end position="2376"/>
    </location>
</feature>
<dbReference type="Pfam" id="PF00628">
    <property type="entry name" value="PHD"/>
    <property type="match status" value="1"/>
</dbReference>
<feature type="compositionally biased region" description="Low complexity" evidence="10">
    <location>
        <begin position="1075"/>
        <end position="1095"/>
    </location>
</feature>
<feature type="compositionally biased region" description="Basic and acidic residues" evidence="10">
    <location>
        <begin position="249"/>
        <end position="268"/>
    </location>
</feature>
<accession>A0A482WQ07</accession>
<feature type="region of interest" description="Disordered" evidence="10">
    <location>
        <begin position="2115"/>
        <end position="2178"/>
    </location>
</feature>
<keyword evidence="3" id="KW-0677">Repeat</keyword>
<evidence type="ECO:0000256" key="4">
    <source>
        <dbReference type="ARBA" id="ARBA00022771"/>
    </source>
</evidence>
<dbReference type="OrthoDB" id="1903104at2759"/>
<feature type="region of interest" description="Disordered" evidence="10">
    <location>
        <begin position="1746"/>
        <end position="1778"/>
    </location>
</feature>
<dbReference type="InterPro" id="IPR019787">
    <property type="entry name" value="Znf_PHD-finger"/>
</dbReference>
<feature type="compositionally biased region" description="Basic and acidic residues" evidence="10">
    <location>
        <begin position="277"/>
        <end position="311"/>
    </location>
</feature>
<feature type="compositionally biased region" description="Basic and acidic residues" evidence="10">
    <location>
        <begin position="73"/>
        <end position="100"/>
    </location>
</feature>
<dbReference type="InterPro" id="IPR011011">
    <property type="entry name" value="Znf_FYVE_PHD"/>
</dbReference>
<feature type="compositionally biased region" description="Basic and acidic residues" evidence="10">
    <location>
        <begin position="912"/>
        <end position="945"/>
    </location>
</feature>
<keyword evidence="6" id="KW-0805">Transcription regulation</keyword>
<dbReference type="Proteomes" id="UP000291343">
    <property type="component" value="Unassembled WGS sequence"/>
</dbReference>
<keyword evidence="2" id="KW-0479">Metal-binding</keyword>
<feature type="compositionally biased region" description="Basic and acidic residues" evidence="10">
    <location>
        <begin position="1039"/>
        <end position="1050"/>
    </location>
</feature>
<evidence type="ECO:0000259" key="11">
    <source>
        <dbReference type="PROSITE" id="PS50016"/>
    </source>
</evidence>
<feature type="compositionally biased region" description="Basic and acidic residues" evidence="10">
    <location>
        <begin position="36"/>
        <end position="45"/>
    </location>
</feature>
<feature type="region of interest" description="Disordered" evidence="10">
    <location>
        <begin position="1863"/>
        <end position="1891"/>
    </location>
</feature>
<evidence type="ECO:0000256" key="7">
    <source>
        <dbReference type="ARBA" id="ARBA00023163"/>
    </source>
</evidence>
<dbReference type="EMBL" id="QKKF02028001">
    <property type="protein sequence ID" value="RZF35593.1"/>
    <property type="molecule type" value="Genomic_DNA"/>
</dbReference>
<feature type="domain" description="PHD-type" evidence="11">
    <location>
        <begin position="2175"/>
        <end position="2234"/>
    </location>
</feature>
<feature type="compositionally biased region" description="Polar residues" evidence="10">
    <location>
        <begin position="864"/>
        <end position="880"/>
    </location>
</feature>
<dbReference type="CDD" id="cd21085">
    <property type="entry name" value="WH_NTD_PHF10"/>
    <property type="match status" value="1"/>
</dbReference>
<dbReference type="Gene3D" id="3.30.40.10">
    <property type="entry name" value="Zinc/RING finger domain, C3HC4 (zinc finger)"/>
    <property type="match status" value="2"/>
</dbReference>
<dbReference type="SMR" id="A0A482WQ07"/>
<feature type="region of interest" description="Disordered" evidence="10">
    <location>
        <begin position="1381"/>
        <end position="1457"/>
    </location>
</feature>
<feature type="compositionally biased region" description="Basic and acidic residues" evidence="10">
    <location>
        <begin position="398"/>
        <end position="420"/>
    </location>
</feature>
<feature type="compositionally biased region" description="Polar residues" evidence="10">
    <location>
        <begin position="221"/>
        <end position="237"/>
    </location>
</feature>
<evidence type="ECO:0000256" key="10">
    <source>
        <dbReference type="SAM" id="MobiDB-lite"/>
    </source>
</evidence>
<feature type="compositionally biased region" description="Basic and acidic residues" evidence="10">
    <location>
        <begin position="786"/>
        <end position="800"/>
    </location>
</feature>
<evidence type="ECO:0000256" key="8">
    <source>
        <dbReference type="ARBA" id="ARBA00023242"/>
    </source>
</evidence>
<dbReference type="InterPro" id="IPR001965">
    <property type="entry name" value="Znf_PHD"/>
</dbReference>
<evidence type="ECO:0000256" key="6">
    <source>
        <dbReference type="ARBA" id="ARBA00023015"/>
    </source>
</evidence>
<feature type="domain" description="PHD-type" evidence="11">
    <location>
        <begin position="2231"/>
        <end position="2279"/>
    </location>
</feature>
<feature type="compositionally biased region" description="Polar residues" evidence="10">
    <location>
        <begin position="1417"/>
        <end position="1426"/>
    </location>
</feature>
<feature type="compositionally biased region" description="Polar residues" evidence="10">
    <location>
        <begin position="1767"/>
        <end position="1778"/>
    </location>
</feature>
<feature type="compositionally biased region" description="Basic and acidic residues" evidence="10">
    <location>
        <begin position="499"/>
        <end position="511"/>
    </location>
</feature>
<feature type="compositionally biased region" description="Basic and acidic residues" evidence="10">
    <location>
        <begin position="1656"/>
        <end position="1684"/>
    </location>
</feature>
<comment type="caution">
    <text evidence="12">The sequence shown here is derived from an EMBL/GenBank/DDBJ whole genome shotgun (WGS) entry which is preliminary data.</text>
</comment>
<dbReference type="CDD" id="cd15529">
    <property type="entry name" value="PHD2_PHF10"/>
    <property type="match status" value="1"/>
</dbReference>
<name>A0A482WQ07_LAOST</name>
<protein>
    <recommendedName>
        <fullName evidence="11">PHD-type domain-containing protein</fullName>
    </recommendedName>
</protein>
<feature type="region of interest" description="Disordered" evidence="10">
    <location>
        <begin position="863"/>
        <end position="1147"/>
    </location>
</feature>
<feature type="region of interest" description="Disordered" evidence="10">
    <location>
        <begin position="697"/>
        <end position="825"/>
    </location>
</feature>
<feature type="region of interest" description="Disordered" evidence="10">
    <location>
        <begin position="1"/>
        <end position="100"/>
    </location>
</feature>
<feature type="region of interest" description="Disordered" evidence="10">
    <location>
        <begin position="1654"/>
        <end position="1699"/>
    </location>
</feature>
<evidence type="ECO:0000313" key="12">
    <source>
        <dbReference type="EMBL" id="RZF35593.1"/>
    </source>
</evidence>
<feature type="compositionally biased region" description="Basic and acidic residues" evidence="10">
    <location>
        <begin position="539"/>
        <end position="548"/>
    </location>
</feature>
<dbReference type="STRING" id="195883.A0A482WQ07"/>
<keyword evidence="8" id="KW-0539">Nucleus</keyword>
<dbReference type="InParanoid" id="A0A482WQ07"/>
<feature type="region of interest" description="Disordered" evidence="10">
    <location>
        <begin position="1500"/>
        <end position="1527"/>
    </location>
</feature>
<feature type="compositionally biased region" description="Low complexity" evidence="10">
    <location>
        <begin position="56"/>
        <end position="67"/>
    </location>
</feature>
<gene>
    <name evidence="12" type="ORF">LSTR_LSTR005121</name>
</gene>
<evidence type="ECO:0000256" key="2">
    <source>
        <dbReference type="ARBA" id="ARBA00022723"/>
    </source>
</evidence>
<feature type="compositionally biased region" description="Polar residues" evidence="10">
    <location>
        <begin position="16"/>
        <end position="30"/>
    </location>
</feature>
<feature type="compositionally biased region" description="Basic and acidic residues" evidence="10">
    <location>
        <begin position="619"/>
        <end position="653"/>
    </location>
</feature>
<dbReference type="PROSITE" id="PS50016">
    <property type="entry name" value="ZF_PHD_2"/>
    <property type="match status" value="3"/>
</dbReference>
<keyword evidence="13" id="KW-1185">Reference proteome</keyword>
<feature type="region of interest" description="Disordered" evidence="10">
    <location>
        <begin position="528"/>
        <end position="567"/>
    </location>
</feature>
<evidence type="ECO:0000313" key="13">
    <source>
        <dbReference type="Proteomes" id="UP000291343"/>
    </source>
</evidence>
<sequence>MSEADTDSTDEKLTDEPTSITQAELSSENPTYIKMDATDSSKEDSSSSLEQPKEVSQTSSSSSDIFSLNIGTKDPEKDLKDESNKPTDSPKRVKLIRPEFDKEKLAQKIREIEEREKLKQLNKLKEQELAKSGESSSENKTEEDKPQDSRKYDALDSKNVEESDENVKNEEKSISKSLIETDKLSKVDIKGSVDNVVAAVDSGEKRDEESKESTSVEDSKNVSIKSDAKSTPATSVNLPEKQKPNGNFVEKDSVKTKDSGKEKTRDDQVTSTVGESTSREGLEQKVVIEKQISDPKKAEISEADANVKETNRSQIQAEIKPVEVSTATTSEDVISSTSQQKLVENIDKNKETSDVSKRVLNTGGEKVVSKDIDSTKPVVTGSKIEKDTVTIGKTEQQSVEKDGKSKDDESERAVESKVTENLERKIEKSSSVTEVVKSVPNIENRVEMLEKFKSIESTTSVNVLQQSIESVLDELSVEPSKAVGKLSGKPESMQQESSSETKQKHVDECSNKSDDILLEIEKFIDASDESPKKVPNTVEKSEANKKIVESSSEIVSNVAPTSSKRKLDDEICKEDIKKKYTPTIVDSKETTDKDLGHEKKISLEESMEVSESELSAADIENKGETNVSFDDKNGDDKLSSKDSKDDEATKEAPLETMLDSIIDFEPEPAEVPEEDLVISDIPSTALVESKIPESPRRVKLIRPSKPVTKTFTKPESTQKISQAKPIEQKVVPETKLEKDVSLKSSTEKSQEILEKDEKISDKEDTTKQDEVTKKAVEEVAEEPEREEAKKFDREDLKEEETNTVSGPQPSVKPVELENKLNDSNAPPALEKAKAIEVDSSVEVIPPTDKVAVSKLPVVEKFTTEKPTPSKAQNVEETSSVEPDLKLEEETVEKAQEVAKSVEKSFPNQENVVTEKRSKDISSGELKLEEPVSHSGDKIRERKEETVENPTLFKSTEPPLPSSVVEEKKSVTETIEKSILQKPAAASKLATSEDVTPPEITATHVPSKVACSEEAVKESLVTKEPTDKLTEVPKIPEVSTPEKIDIEKSTPEKASPSTPVESETAKLRRIIRKPRPSSSPNEVKQTETVSSTTVVQGVENKQEILSTSKQDSEIKKGSQDVVLDMTVDEEEEEEGSSSIVTSSETKQEVENKQLGFKLKIAKSSSTIIPKEDKSVSQSTASILAEKLMSQKSTEHTFGSITISATTSKQQTDIKKVEQMLKDTDVTITPLVGRESVQKLDKITLKIGKDGNPPEIKQAGEGRSTEVKRKQVEKGGDDVGSPTRKKMKDESAVLTTSAGVEIDLHMKKTKLLSSLIAEPPMTSQDPRMMMAQQIMAQTSQQIMGLSAQQQAMVQQMMMSSQQGQQMMQQVMGQKPQQLTPQQTNVFLGTPGTPVTPGSEVVKKKRGRPRKIPLPEGTLPQDQQLQALKQQMMMQSQQGSSGTGTSSGSGGSDEYSSGVFPQVPLFDMTESLFDQPHLFPNQVNAMEGRPQRSCRGRIKLPSVRSRKPRGSTMAVRAAGTGRGRGRGRGRGYKRVEQEFTESDNIITLENVKEEMRRQSLEQAQFLTGSSEPMEVTPQETALPTPADPAQPGGGGSTLMKSPEKKPRKRRTEEQERERIEKMKAKREEKKMKTLEKKRKIAEARAREKAAVMAAALVEEETRMSAPERKEDAEKKKETKTPEKKVEGETDVSLVEEPSQPEPIRIVEPEEVSLDTKEQVEFEKEVIEAEESQEPSTPISKPDLVEVASNSCDESVKVEPSSFQDIKKESSTNTDTVEPSSAFVTPRKEKKIYRCLICREESALKKLTSPLDHRSWRVLYQAAIVRGHEEIINLTKNLSDEIPRGILYHRNCRSEFTHKKTLAKLTDTPLPEDSHHHQPTVVKTPGAENINPNTPKEVRMEGTITEYQWPLQGGELYMIQEQVSDFLEITSFKRKYPDIFRRTVEPEEKAYLRENGLVSEAHCDLGLIAVKSSDVLDIMFADFQDKYEEFRKQIRDKQARELSSKHKAAFTSLLMDKRKFENRVLDAKTEAMQAMAAWNSRLNRTRTEQRRCMLDLQSMIVHYPKTVGDKRSRVPNPPDKVGHYPVALVPGQFCDHYKRYNPNELKYFPLNTVIYGPMKPNERFGGGSDGSQSDSDSSSSSDDSSDSSSDSSQDSDASGDESNDKETKGERQRQQPTGETHCKMCGGDKTHNKQDNPEVLINCAQCTKSMHPTCISLTVVMVPHIRRYDWQCTDCKTCIECKDPADEERMLFCDLCDRGYHIYCVGLRKVPNGRWHCQVCSVCNSCGTTDPGGSDWQHEYKKEKNVKVYLQTLCGSCDRQWRKGYYCQICLRCYTKKPEEEQNLIKCTACDRWMHSECCRSAGGGIIMGNSVLCELCQERAMPKSSSKNRERLGSY</sequence>
<feature type="compositionally biased region" description="Basic and acidic residues" evidence="10">
    <location>
        <begin position="1607"/>
        <end position="1637"/>
    </location>
</feature>
<feature type="compositionally biased region" description="Basic and acidic residues" evidence="10">
    <location>
        <begin position="1013"/>
        <end position="1030"/>
    </location>
</feature>